<evidence type="ECO:0000313" key="2">
    <source>
        <dbReference type="EMBL" id="EAW19561.1"/>
    </source>
</evidence>
<dbReference type="HOGENOM" id="CLU_1690912_0_0_1"/>
<gene>
    <name evidence="2" type="ORF">NFIA_026350</name>
</gene>
<reference evidence="3" key="1">
    <citation type="journal article" date="2008" name="PLoS Genet.">
        <title>Genomic islands in the pathogenic filamentous fungus Aspergillus fumigatus.</title>
        <authorList>
            <person name="Fedorova N.D."/>
            <person name="Khaldi N."/>
            <person name="Joardar V.S."/>
            <person name="Maiti R."/>
            <person name="Amedeo P."/>
            <person name="Anderson M.J."/>
            <person name="Crabtree J."/>
            <person name="Silva J.C."/>
            <person name="Badger J.H."/>
            <person name="Albarraq A."/>
            <person name="Angiuoli S."/>
            <person name="Bussey H."/>
            <person name="Bowyer P."/>
            <person name="Cotty P.J."/>
            <person name="Dyer P.S."/>
            <person name="Egan A."/>
            <person name="Galens K."/>
            <person name="Fraser-Liggett C.M."/>
            <person name="Haas B.J."/>
            <person name="Inman J.M."/>
            <person name="Kent R."/>
            <person name="Lemieux S."/>
            <person name="Malavazi I."/>
            <person name="Orvis J."/>
            <person name="Roemer T."/>
            <person name="Ronning C.M."/>
            <person name="Sundaram J.P."/>
            <person name="Sutton G."/>
            <person name="Turner G."/>
            <person name="Venter J.C."/>
            <person name="White O.R."/>
            <person name="Whitty B.R."/>
            <person name="Youngman P."/>
            <person name="Wolfe K.H."/>
            <person name="Goldman G.H."/>
            <person name="Wortman J.R."/>
            <person name="Jiang B."/>
            <person name="Denning D.W."/>
            <person name="Nierman W.C."/>
        </authorList>
    </citation>
    <scope>NUCLEOTIDE SEQUENCE [LARGE SCALE GENOMIC DNA]</scope>
    <source>
        <strain evidence="3">ATCC 1020 / DSM 3700 / CBS 544.65 / FGSC A1164 / JCM 1740 / NRRL 181 / WB 181</strain>
    </source>
</reference>
<proteinExistence type="predicted"/>
<protein>
    <submittedName>
        <fullName evidence="2">Uncharacterized protein</fullName>
    </submittedName>
</protein>
<feature type="region of interest" description="Disordered" evidence="1">
    <location>
        <begin position="55"/>
        <end position="84"/>
    </location>
</feature>
<dbReference type="OMA" id="QVGWHKA"/>
<sequence length="182" mass="20907">MTTLNITNPDEFVTRFNEALNAPSSRLRHIIRDVCRLLPAALPIVSDFLLVSEEQVPGPDDSGSDSEVNANVDTETDEPKAAALRSKKRARARIRARYAVCVNCEVEYDVTENSREEAVHGKEYWDGIDLWEDEEIDTEENREDHPEGFVYGCCGEYYGEEGCKVGWHEEEERARDRKRRRI</sequence>
<evidence type="ECO:0000313" key="3">
    <source>
        <dbReference type="Proteomes" id="UP000006702"/>
    </source>
</evidence>
<dbReference type="KEGG" id="nfi:NFIA_026350"/>
<dbReference type="EMBL" id="DS027695">
    <property type="protein sequence ID" value="EAW19561.1"/>
    <property type="molecule type" value="Genomic_DNA"/>
</dbReference>
<dbReference type="OrthoDB" id="5422613at2759"/>
<evidence type="ECO:0000256" key="1">
    <source>
        <dbReference type="SAM" id="MobiDB-lite"/>
    </source>
</evidence>
<dbReference type="AlphaFoldDB" id="A1DCK1"/>
<accession>A1DCK1</accession>
<dbReference type="GeneID" id="4587941"/>
<dbReference type="Proteomes" id="UP000006702">
    <property type="component" value="Unassembled WGS sequence"/>
</dbReference>
<keyword evidence="3" id="KW-1185">Reference proteome</keyword>
<name>A1DCK1_NEOFI</name>
<organism evidence="2 3">
    <name type="scientific">Neosartorya fischeri (strain ATCC 1020 / DSM 3700 / CBS 544.65 / FGSC A1164 / JCM 1740 / NRRL 181 / WB 181)</name>
    <name type="common">Aspergillus fischerianus</name>
    <dbReference type="NCBI Taxonomy" id="331117"/>
    <lineage>
        <taxon>Eukaryota</taxon>
        <taxon>Fungi</taxon>
        <taxon>Dikarya</taxon>
        <taxon>Ascomycota</taxon>
        <taxon>Pezizomycotina</taxon>
        <taxon>Eurotiomycetes</taxon>
        <taxon>Eurotiomycetidae</taxon>
        <taxon>Eurotiales</taxon>
        <taxon>Aspergillaceae</taxon>
        <taxon>Aspergillus</taxon>
        <taxon>Aspergillus subgen. Fumigati</taxon>
    </lineage>
</organism>
<dbReference type="RefSeq" id="XP_001261458.1">
    <property type="nucleotide sequence ID" value="XM_001261457.1"/>
</dbReference>
<dbReference type="eggNOG" id="ENOG502SX2F">
    <property type="taxonomic scope" value="Eukaryota"/>
</dbReference>
<dbReference type="PANTHER" id="PTHR38167">
    <property type="entry name" value="C2H2-TYPE DOMAIN-CONTAINING PROTEIN"/>
    <property type="match status" value="1"/>
</dbReference>
<dbReference type="PANTHER" id="PTHR38167:SF1">
    <property type="entry name" value="C2H2-TYPE DOMAIN-CONTAINING PROTEIN"/>
    <property type="match status" value="1"/>
</dbReference>
<dbReference type="VEuPathDB" id="FungiDB:NFIA_026350"/>